<protein>
    <submittedName>
        <fullName evidence="3">Uncaracterized surface protein containing fasciclin (FAS1) repeats</fullName>
    </submittedName>
</protein>
<evidence type="ECO:0000256" key="1">
    <source>
        <dbReference type="SAM" id="SignalP"/>
    </source>
</evidence>
<dbReference type="InterPro" id="IPR036378">
    <property type="entry name" value="FAS1_dom_sf"/>
</dbReference>
<proteinExistence type="predicted"/>
<evidence type="ECO:0000313" key="4">
    <source>
        <dbReference type="Proteomes" id="UP000198521"/>
    </source>
</evidence>
<dbReference type="EMBL" id="FOAB01000004">
    <property type="protein sequence ID" value="SEL38699.1"/>
    <property type="molecule type" value="Genomic_DNA"/>
</dbReference>
<dbReference type="RefSeq" id="WP_091408435.1">
    <property type="nucleotide sequence ID" value="NZ_FOAB01000004.1"/>
</dbReference>
<keyword evidence="4" id="KW-1185">Reference proteome</keyword>
<organism evidence="3 4">
    <name type="scientific">Aquimarina amphilecti</name>
    <dbReference type="NCBI Taxonomy" id="1038014"/>
    <lineage>
        <taxon>Bacteria</taxon>
        <taxon>Pseudomonadati</taxon>
        <taxon>Bacteroidota</taxon>
        <taxon>Flavobacteriia</taxon>
        <taxon>Flavobacteriales</taxon>
        <taxon>Flavobacteriaceae</taxon>
        <taxon>Aquimarina</taxon>
    </lineage>
</organism>
<dbReference type="Proteomes" id="UP000198521">
    <property type="component" value="Unassembled WGS sequence"/>
</dbReference>
<dbReference type="AlphaFoldDB" id="A0A1H7PSW8"/>
<dbReference type="Gene3D" id="2.30.180.10">
    <property type="entry name" value="FAS1 domain"/>
    <property type="match status" value="2"/>
</dbReference>
<dbReference type="SUPFAM" id="SSF82153">
    <property type="entry name" value="FAS1 domain"/>
    <property type="match status" value="2"/>
</dbReference>
<feature type="chain" id="PRO_5011462817" evidence="1">
    <location>
        <begin position="26"/>
        <end position="330"/>
    </location>
</feature>
<dbReference type="SMART" id="SM00554">
    <property type="entry name" value="FAS1"/>
    <property type="match status" value="2"/>
</dbReference>
<reference evidence="3 4" key="1">
    <citation type="submission" date="2016-10" db="EMBL/GenBank/DDBJ databases">
        <authorList>
            <person name="de Groot N.N."/>
        </authorList>
    </citation>
    <scope>NUCLEOTIDE SEQUENCE [LARGE SCALE GENOMIC DNA]</scope>
    <source>
        <strain evidence="3 4">DSM 25232</strain>
    </source>
</reference>
<dbReference type="GO" id="GO:0005615">
    <property type="term" value="C:extracellular space"/>
    <property type="evidence" value="ECO:0007669"/>
    <property type="project" value="TreeGrafter"/>
</dbReference>
<keyword evidence="1" id="KW-0732">Signal</keyword>
<evidence type="ECO:0000259" key="2">
    <source>
        <dbReference type="PROSITE" id="PS50213"/>
    </source>
</evidence>
<dbReference type="PANTHER" id="PTHR10900:SF77">
    <property type="entry name" value="FI19380P1"/>
    <property type="match status" value="1"/>
</dbReference>
<dbReference type="Pfam" id="PF02469">
    <property type="entry name" value="Fasciclin"/>
    <property type="match status" value="2"/>
</dbReference>
<accession>A0A1H7PSW8</accession>
<dbReference type="PANTHER" id="PTHR10900">
    <property type="entry name" value="PERIOSTIN-RELATED"/>
    <property type="match status" value="1"/>
</dbReference>
<dbReference type="InterPro" id="IPR000782">
    <property type="entry name" value="FAS1_domain"/>
</dbReference>
<feature type="domain" description="FAS1" evidence="2">
    <location>
        <begin position="181"/>
        <end position="321"/>
    </location>
</feature>
<dbReference type="PROSITE" id="PS50213">
    <property type="entry name" value="FAS1"/>
    <property type="match status" value="2"/>
</dbReference>
<dbReference type="OrthoDB" id="9800666at2"/>
<evidence type="ECO:0000313" key="3">
    <source>
        <dbReference type="EMBL" id="SEL38699.1"/>
    </source>
</evidence>
<feature type="signal peptide" evidence="1">
    <location>
        <begin position="1"/>
        <end position="25"/>
    </location>
</feature>
<gene>
    <name evidence="3" type="ORF">SAMN04487910_2309</name>
</gene>
<name>A0A1H7PSW8_AQUAM</name>
<dbReference type="STRING" id="1038014.SAMN04487910_2309"/>
<dbReference type="InterPro" id="IPR050904">
    <property type="entry name" value="Adhesion/Biosynth-related"/>
</dbReference>
<feature type="domain" description="FAS1" evidence="2">
    <location>
        <begin position="36"/>
        <end position="179"/>
    </location>
</feature>
<dbReference type="PROSITE" id="PS51257">
    <property type="entry name" value="PROKAR_LIPOPROTEIN"/>
    <property type="match status" value="1"/>
</dbReference>
<sequence length="330" mass="34386">MKIISKITNAIIIVALILTASSCGNDDDGNVIIPTDDNIVAIATGDSDLSLLVTALAAADGDLVSILNGTGPFTVLAPTDTAMQAFLTANNYADINAIPTDELQQLLLNHVIPGEISSTTLTNNVAGYAETSSTAGPNGSTISIYYNTANGVVFNGGATVSTPDIAASNGIIHKIDAVIELPDVTTFATADPNFSRLVEALTAYSFDYVTTLQGEGPFTVFAPNNTAFDALLDVNNNWTVPGDIEETVLTNALNLHVVPSSNVREADLVDGNLTTLSKEITIDVAAKTIRLEGNDPASASTIIFTDVQATNGIIHVIDKVVLDLPSIDPN</sequence>